<dbReference type="RefSeq" id="WP_027951511.1">
    <property type="nucleotide sequence ID" value="NZ_JADU01000001.1"/>
</dbReference>
<comment type="caution">
    <text evidence="1">The sequence shown here is derived from an EMBL/GenBank/DDBJ whole genome shotgun (WGS) entry which is preliminary data.</text>
</comment>
<dbReference type="EMBL" id="JBHLZF010000002">
    <property type="protein sequence ID" value="MFB9897827.1"/>
    <property type="molecule type" value="Genomic_DNA"/>
</dbReference>
<keyword evidence="2" id="KW-1185">Reference proteome</keyword>
<proteinExistence type="predicted"/>
<dbReference type="Proteomes" id="UP001589688">
    <property type="component" value="Unassembled WGS sequence"/>
</dbReference>
<organism evidence="1 2">
    <name type="scientific">Hallella seregens ATCC 51272</name>
    <dbReference type="NCBI Taxonomy" id="1336250"/>
    <lineage>
        <taxon>Bacteria</taxon>
        <taxon>Pseudomonadati</taxon>
        <taxon>Bacteroidota</taxon>
        <taxon>Bacteroidia</taxon>
        <taxon>Bacteroidales</taxon>
        <taxon>Prevotellaceae</taxon>
        <taxon>Hallella</taxon>
    </lineage>
</organism>
<name>A0ABV5ZKB9_9BACT</name>
<evidence type="ECO:0000313" key="1">
    <source>
        <dbReference type="EMBL" id="MFB9897827.1"/>
    </source>
</evidence>
<dbReference type="Gene3D" id="3.40.50.300">
    <property type="entry name" value="P-loop containing nucleotide triphosphate hydrolases"/>
    <property type="match status" value="1"/>
</dbReference>
<sequence>MVQKQTARQALERWEDFHKGLMHDILVDDSLTQRDIERRRKELEADPIAWIQYFFPAYAKYEFAPFHKRAIRRVIANDEWYEVLSWSRELAKSTVAMFILMYLALTGRKHFIVIASATVDAAKRLLAPYRINFESNPRIAQFYGDQMTIGLWTDTEFSARCGAKFIALGAGSAPRGMRNEAIRPDVLYFDDYDTDEDCRNPVTLDKKWDWAEQALYPTRSISEPTLVLWCGNIIARDCCIVRAGKMANSWDVVNIRDKQGRSTWPEKNTEEMIDRTLSKITEKAKQGEYFNNPVSEGKIFKNLPFGKVPALSKFKFLIGYGDPAYSDSRKKASSTKALWLIGRYRGVYYVIKGFLARETNANFIGWYFDLEHFVGGKTNVYWYMENNKLQDPFFNQVFKPLLREECKKRGKQLFIRGDERRKTDKATRIEAHLEPIDRNCQWIFNEDEKDNPMMLELITQFKLFELTLPYPADGPDAVEGAITLTDEKTADLEPTFTMSYAQLNEDNPYRM</sequence>
<evidence type="ECO:0000313" key="2">
    <source>
        <dbReference type="Proteomes" id="UP001589688"/>
    </source>
</evidence>
<evidence type="ECO:0008006" key="3">
    <source>
        <dbReference type="Google" id="ProtNLM"/>
    </source>
</evidence>
<dbReference type="InterPro" id="IPR027417">
    <property type="entry name" value="P-loop_NTPase"/>
</dbReference>
<accession>A0ABV5ZKB9</accession>
<protein>
    <recommendedName>
        <fullName evidence="3">Terminase large subunit gp17-like C-terminal domain-containing protein</fullName>
    </recommendedName>
</protein>
<gene>
    <name evidence="1" type="ORF">ACFFK8_08480</name>
</gene>
<reference evidence="1 2" key="1">
    <citation type="submission" date="2024-09" db="EMBL/GenBank/DDBJ databases">
        <authorList>
            <person name="Sun Q."/>
            <person name="Mori K."/>
        </authorList>
    </citation>
    <scope>NUCLEOTIDE SEQUENCE [LARGE SCALE GENOMIC DNA]</scope>
    <source>
        <strain evidence="1 2">ATCC 51272</strain>
    </source>
</reference>